<proteinExistence type="predicted"/>
<accession>A0AAE1DKR8</accession>
<organism evidence="1 2">
    <name type="scientific">Elysia crispata</name>
    <name type="common">lettuce slug</name>
    <dbReference type="NCBI Taxonomy" id="231223"/>
    <lineage>
        <taxon>Eukaryota</taxon>
        <taxon>Metazoa</taxon>
        <taxon>Spiralia</taxon>
        <taxon>Lophotrochozoa</taxon>
        <taxon>Mollusca</taxon>
        <taxon>Gastropoda</taxon>
        <taxon>Heterobranchia</taxon>
        <taxon>Euthyneura</taxon>
        <taxon>Panpulmonata</taxon>
        <taxon>Sacoglossa</taxon>
        <taxon>Placobranchoidea</taxon>
        <taxon>Plakobranchidae</taxon>
        <taxon>Elysia</taxon>
    </lineage>
</organism>
<reference evidence="1" key="1">
    <citation type="journal article" date="2023" name="G3 (Bethesda)">
        <title>A reference genome for the long-term kleptoplast-retaining sea slug Elysia crispata morphotype clarki.</title>
        <authorList>
            <person name="Eastman K.E."/>
            <person name="Pendleton A.L."/>
            <person name="Shaikh M.A."/>
            <person name="Suttiyut T."/>
            <person name="Ogas R."/>
            <person name="Tomko P."/>
            <person name="Gavelis G."/>
            <person name="Widhalm J.R."/>
            <person name="Wisecaver J.H."/>
        </authorList>
    </citation>
    <scope>NUCLEOTIDE SEQUENCE</scope>
    <source>
        <strain evidence="1">ECLA1</strain>
    </source>
</reference>
<evidence type="ECO:0000313" key="1">
    <source>
        <dbReference type="EMBL" id="KAK3773008.1"/>
    </source>
</evidence>
<protein>
    <submittedName>
        <fullName evidence="1">Uncharacterized protein</fullName>
    </submittedName>
</protein>
<dbReference type="Proteomes" id="UP001283361">
    <property type="component" value="Unassembled WGS sequence"/>
</dbReference>
<name>A0AAE1DKR8_9GAST</name>
<dbReference type="EMBL" id="JAWDGP010003572">
    <property type="protein sequence ID" value="KAK3773008.1"/>
    <property type="molecule type" value="Genomic_DNA"/>
</dbReference>
<gene>
    <name evidence="1" type="ORF">RRG08_036341</name>
</gene>
<evidence type="ECO:0000313" key="2">
    <source>
        <dbReference type="Proteomes" id="UP001283361"/>
    </source>
</evidence>
<sequence length="119" mass="13624">MTSLSESSLDANHTPLNKDVYCRKSPKDLNRLVTSIIVLQEVLSQQVNRAQQKSLSLLPTNMDTLNEDLIAAVQKRQPLYDKSDDNYSNRVFIAKQFPHPSKLRLEGDDILQNHLFVEM</sequence>
<dbReference type="AlphaFoldDB" id="A0AAE1DKR8"/>
<keyword evidence="2" id="KW-1185">Reference proteome</keyword>
<comment type="caution">
    <text evidence="1">The sequence shown here is derived from an EMBL/GenBank/DDBJ whole genome shotgun (WGS) entry which is preliminary data.</text>
</comment>